<dbReference type="AlphaFoldDB" id="A0A671Q3B4"/>
<keyword evidence="3" id="KW-0808">Transferase</keyword>
<dbReference type="SUPFAM" id="SSF53335">
    <property type="entry name" value="S-adenosyl-L-methionine-dependent methyltransferases"/>
    <property type="match status" value="2"/>
</dbReference>
<evidence type="ECO:0000313" key="11">
    <source>
        <dbReference type="Ensembl" id="ENSSANP00000066047.1"/>
    </source>
</evidence>
<evidence type="ECO:0000256" key="7">
    <source>
        <dbReference type="ARBA" id="ARBA00050517"/>
    </source>
</evidence>
<reference evidence="11" key="2">
    <citation type="submission" date="2025-09" db="UniProtKB">
        <authorList>
            <consortium name="Ensembl"/>
        </authorList>
    </citation>
    <scope>IDENTIFICATION</scope>
</reference>
<feature type="domain" description="Methyltransferase" evidence="10">
    <location>
        <begin position="52"/>
        <end position="151"/>
    </location>
</feature>
<comment type="similarity">
    <text evidence="1">Belongs to the methyltransferase superfamily.</text>
</comment>
<accession>A0A671Q3B4</accession>
<comment type="catalytic activity">
    <reaction evidence="7">
        <text>N-terminal glycyl-L-lysyl-L-glutamyl-[protein] + 3 S-adenosyl-L-methionine = N-terminal N,N,N-trimethyl-glycyl-L-lysyl-L-glutamyl-[protein] + 3 S-adenosyl-L-homocysteine + 3 H(+)</text>
        <dbReference type="Rhea" id="RHEA:58440"/>
        <dbReference type="Rhea" id="RHEA-COMP:15140"/>
        <dbReference type="Rhea" id="RHEA-COMP:15143"/>
        <dbReference type="ChEBI" id="CHEBI:15378"/>
        <dbReference type="ChEBI" id="CHEBI:57856"/>
        <dbReference type="ChEBI" id="CHEBI:59789"/>
        <dbReference type="ChEBI" id="CHEBI:142597"/>
        <dbReference type="ChEBI" id="CHEBI:142600"/>
    </reaction>
</comment>
<comment type="catalytic activity">
    <reaction evidence="6">
        <text>L-lysyl-[protein] + S-adenosyl-L-methionine = N(6)-methyl-L-lysyl-[protein] + S-adenosyl-L-homocysteine + H(+)</text>
        <dbReference type="Rhea" id="RHEA:51736"/>
        <dbReference type="Rhea" id="RHEA-COMP:9752"/>
        <dbReference type="Rhea" id="RHEA-COMP:13053"/>
        <dbReference type="ChEBI" id="CHEBI:15378"/>
        <dbReference type="ChEBI" id="CHEBI:29969"/>
        <dbReference type="ChEBI" id="CHEBI:57856"/>
        <dbReference type="ChEBI" id="CHEBI:59789"/>
        <dbReference type="ChEBI" id="CHEBI:61929"/>
    </reaction>
</comment>
<dbReference type="GO" id="GO:0032259">
    <property type="term" value="P:methylation"/>
    <property type="evidence" value="ECO:0007669"/>
    <property type="project" value="UniProtKB-KW"/>
</dbReference>
<protein>
    <recommendedName>
        <fullName evidence="8">eEF1A lysine and N-terminal methyltransferase</fullName>
    </recommendedName>
    <alternativeName>
        <fullName evidence="9">Methyltransferase-like protein 13</fullName>
    </alternativeName>
</protein>
<keyword evidence="4" id="KW-0511">Multifunctional enzyme</keyword>
<dbReference type="Pfam" id="PF13649">
    <property type="entry name" value="Methyltransf_25"/>
    <property type="match status" value="1"/>
</dbReference>
<evidence type="ECO:0000259" key="10">
    <source>
        <dbReference type="Pfam" id="PF13649"/>
    </source>
</evidence>
<evidence type="ECO:0000256" key="6">
    <source>
        <dbReference type="ARBA" id="ARBA00048985"/>
    </source>
</evidence>
<evidence type="ECO:0000256" key="5">
    <source>
        <dbReference type="ARBA" id="ARBA00048653"/>
    </source>
</evidence>
<dbReference type="PANTHER" id="PTHR12176:SF78">
    <property type="entry name" value="EEF1A LYSINE AND N-TERMINAL METHYLTRANSFERASE"/>
    <property type="match status" value="1"/>
</dbReference>
<dbReference type="Pfam" id="PF01564">
    <property type="entry name" value="Spermine_synth"/>
    <property type="match status" value="1"/>
</dbReference>
<dbReference type="InterPro" id="IPR051419">
    <property type="entry name" value="Lys/N-term_MeTrsfase_sf"/>
</dbReference>
<dbReference type="InterPro" id="IPR029063">
    <property type="entry name" value="SAM-dependent_MTases_sf"/>
</dbReference>
<keyword evidence="2" id="KW-0489">Methyltransferase</keyword>
<organism evidence="11 12">
    <name type="scientific">Sinocyclocheilus anshuiensis</name>
    <dbReference type="NCBI Taxonomy" id="1608454"/>
    <lineage>
        <taxon>Eukaryota</taxon>
        <taxon>Metazoa</taxon>
        <taxon>Chordata</taxon>
        <taxon>Craniata</taxon>
        <taxon>Vertebrata</taxon>
        <taxon>Euteleostomi</taxon>
        <taxon>Actinopterygii</taxon>
        <taxon>Neopterygii</taxon>
        <taxon>Teleostei</taxon>
        <taxon>Ostariophysi</taxon>
        <taxon>Cypriniformes</taxon>
        <taxon>Cyprinidae</taxon>
        <taxon>Cyprininae</taxon>
        <taxon>Sinocyclocheilus</taxon>
    </lineage>
</organism>
<evidence type="ECO:0000313" key="12">
    <source>
        <dbReference type="Proteomes" id="UP000472260"/>
    </source>
</evidence>
<evidence type="ECO:0000256" key="4">
    <source>
        <dbReference type="ARBA" id="ARBA00023268"/>
    </source>
</evidence>
<sequence length="726" mass="79933">MSLLPRTAEEFSSADYWERFFRKRGEKAFEWYGDYNSICGVLHKYIKPRDKVLVVGCGNSELSEQLYDVGYHQLTNIDISETVVSHMNQRNAERRPDLTFQQLDATQTGFESGSFQVGLDKGTLDAMASEEDCALAGSMLAEVGRVLSVGGRYVCVTLAQEHVIKLAVEHFAQGWAVRIHCLSGQQKEESDSSFALPVFVLVCTKFRQAPPSAVLELCQGEDGAPTRLASVPELLSAVKERQAYNLMLHKLRGGTDASSTPSLTLCHAATGRPRYTLTVQDSLPSAKLPRSNHFAIFIVPQGRESDWLYGSAEGRTQLASSAKFRRLVIVAMHRDQEYEDMQAVQSELSPMVMELAPPGMPANQQVPFLSVGGDLGWREVIGRGVSALTGEYSVEDVRGEDGHFFRRLIFMNNSQLVQSESRLRSAGTGVVPLCLNSAMFMEQLEIYFSVWSLLLASSAHKKKNKKKSKPSVSDAPALTGVKDRIVDRGFLCCTHHEVMVAGLAMLGMDAINNKDQPVSVLLVGLGGGGLPQFVHDFVPCARVEVVELDPAVLEVAQTWFGFQTDERLNVTLGDGLEHIKTLESEGGHSFDVIMFDVDSKDTTLGMSCPPPAFVETSLLKKVYSLLTPRGLFMLNLVCRDSALRKSVLERVQAVFPCVFSRGIEGEVNEVLLCCRSSGEGHKPHTIPQTLQQTARDLQKTLRANTQTAPCVPQIDITAILNDLKVI</sequence>
<dbReference type="FunFam" id="3.40.50.150:FF:000110">
    <property type="entry name" value="methyltransferase-like protein 13 isoform X1"/>
    <property type="match status" value="1"/>
</dbReference>
<evidence type="ECO:0000256" key="8">
    <source>
        <dbReference type="ARBA" id="ARBA00071300"/>
    </source>
</evidence>
<comment type="catalytic activity">
    <reaction evidence="5">
        <text>N(6)-methyl-L-lysyl-[protein] + S-adenosyl-L-methionine = N(6),N(6)-dimethyl-L-lysyl-[protein] + S-adenosyl-L-homocysteine + H(+)</text>
        <dbReference type="Rhea" id="RHEA:54196"/>
        <dbReference type="Rhea" id="RHEA-COMP:13053"/>
        <dbReference type="Rhea" id="RHEA-COMP:13827"/>
        <dbReference type="ChEBI" id="CHEBI:15378"/>
        <dbReference type="ChEBI" id="CHEBI:57856"/>
        <dbReference type="ChEBI" id="CHEBI:59789"/>
        <dbReference type="ChEBI" id="CHEBI:61929"/>
        <dbReference type="ChEBI" id="CHEBI:61976"/>
    </reaction>
</comment>
<evidence type="ECO:0000256" key="2">
    <source>
        <dbReference type="ARBA" id="ARBA00022603"/>
    </source>
</evidence>
<evidence type="ECO:0000256" key="3">
    <source>
        <dbReference type="ARBA" id="ARBA00022679"/>
    </source>
</evidence>
<dbReference type="NCBIfam" id="NF037959">
    <property type="entry name" value="MFS_SpdSyn"/>
    <property type="match status" value="1"/>
</dbReference>
<dbReference type="Ensembl" id="ENSSANT00000070206.1">
    <property type="protein sequence ID" value="ENSSANP00000066047.1"/>
    <property type="gene ID" value="ENSSANG00000032931.1"/>
</dbReference>
<dbReference type="PANTHER" id="PTHR12176">
    <property type="entry name" value="SAM-DEPENDENT METHYLTRANSFERASE SUPERFAMILY PROTEIN"/>
    <property type="match status" value="1"/>
</dbReference>
<name>A0A671Q3B4_9TELE</name>
<dbReference type="Gene3D" id="3.40.50.150">
    <property type="entry name" value="Vaccinia Virus protein VP39"/>
    <property type="match status" value="2"/>
</dbReference>
<dbReference type="InterPro" id="IPR041698">
    <property type="entry name" value="Methyltransf_25"/>
</dbReference>
<reference evidence="11" key="1">
    <citation type="submission" date="2025-08" db="UniProtKB">
        <authorList>
            <consortium name="Ensembl"/>
        </authorList>
    </citation>
    <scope>IDENTIFICATION</scope>
</reference>
<evidence type="ECO:0000256" key="1">
    <source>
        <dbReference type="ARBA" id="ARBA00008361"/>
    </source>
</evidence>
<dbReference type="Proteomes" id="UP000472260">
    <property type="component" value="Unassembled WGS sequence"/>
</dbReference>
<keyword evidence="12" id="KW-1185">Reference proteome</keyword>
<proteinExistence type="inferred from homology"/>
<gene>
    <name evidence="11" type="primary">mettl13</name>
</gene>
<dbReference type="FunFam" id="3.40.50.150:FF:000462">
    <property type="entry name" value="Methyltransferase-like protein 13"/>
    <property type="match status" value="1"/>
</dbReference>
<dbReference type="GO" id="GO:0008168">
    <property type="term" value="F:methyltransferase activity"/>
    <property type="evidence" value="ECO:0007669"/>
    <property type="project" value="UniProtKB-KW"/>
</dbReference>
<evidence type="ECO:0000256" key="9">
    <source>
        <dbReference type="ARBA" id="ARBA00081503"/>
    </source>
</evidence>
<dbReference type="CDD" id="cd02440">
    <property type="entry name" value="AdoMet_MTases"/>
    <property type="match status" value="2"/>
</dbReference>